<comment type="caution">
    <text evidence="2">The sequence shown here is derived from an EMBL/GenBank/DDBJ whole genome shotgun (WGS) entry which is preliminary data.</text>
</comment>
<protein>
    <recommendedName>
        <fullName evidence="4">Protein NnrT</fullName>
    </recommendedName>
</protein>
<keyword evidence="3" id="KW-1185">Reference proteome</keyword>
<organism evidence="2 3">
    <name type="scientific">Paracoccus rhizosphaerae</name>
    <dbReference type="NCBI Taxonomy" id="1133347"/>
    <lineage>
        <taxon>Bacteria</taxon>
        <taxon>Pseudomonadati</taxon>
        <taxon>Pseudomonadota</taxon>
        <taxon>Alphaproteobacteria</taxon>
        <taxon>Rhodobacterales</taxon>
        <taxon>Paracoccaceae</taxon>
        <taxon>Paracoccus</taxon>
    </lineage>
</organism>
<name>A0ABV6CLA5_9RHOB</name>
<feature type="transmembrane region" description="Helical" evidence="1">
    <location>
        <begin position="33"/>
        <end position="54"/>
    </location>
</feature>
<accession>A0ABV6CLA5</accession>
<keyword evidence="1" id="KW-0472">Membrane</keyword>
<evidence type="ECO:0000256" key="1">
    <source>
        <dbReference type="SAM" id="Phobius"/>
    </source>
</evidence>
<keyword evidence="1" id="KW-1133">Transmembrane helix</keyword>
<gene>
    <name evidence="2" type="ORF">ACFFIZ_09870</name>
</gene>
<proteinExistence type="predicted"/>
<dbReference type="Proteomes" id="UP001589795">
    <property type="component" value="Unassembled WGS sequence"/>
</dbReference>
<dbReference type="RefSeq" id="WP_265508000.1">
    <property type="nucleotide sequence ID" value="NZ_JAOTBE010000051.1"/>
</dbReference>
<sequence>MNRLLILALLLPAEAFAASFERPIPQPQTDAAEFWFLLASIALIAALIAVQMLVNRR</sequence>
<evidence type="ECO:0008006" key="4">
    <source>
        <dbReference type="Google" id="ProtNLM"/>
    </source>
</evidence>
<dbReference type="EMBL" id="JBHLWQ010000087">
    <property type="protein sequence ID" value="MFC0200615.1"/>
    <property type="molecule type" value="Genomic_DNA"/>
</dbReference>
<evidence type="ECO:0000313" key="2">
    <source>
        <dbReference type="EMBL" id="MFC0200615.1"/>
    </source>
</evidence>
<reference evidence="2 3" key="1">
    <citation type="submission" date="2024-09" db="EMBL/GenBank/DDBJ databases">
        <authorList>
            <person name="Sun Q."/>
            <person name="Mori K."/>
        </authorList>
    </citation>
    <scope>NUCLEOTIDE SEQUENCE [LARGE SCALE GENOMIC DNA]</scope>
    <source>
        <strain evidence="2 3">CCM 7904</strain>
    </source>
</reference>
<evidence type="ECO:0000313" key="3">
    <source>
        <dbReference type="Proteomes" id="UP001589795"/>
    </source>
</evidence>
<keyword evidence="1" id="KW-0812">Transmembrane</keyword>